<feature type="compositionally biased region" description="Polar residues" evidence="1">
    <location>
        <begin position="263"/>
        <end position="279"/>
    </location>
</feature>
<protein>
    <submittedName>
        <fullName evidence="2">Uncharacterized protein</fullName>
    </submittedName>
</protein>
<dbReference type="AlphaFoldDB" id="A0A0G4FH02"/>
<feature type="compositionally biased region" description="Low complexity" evidence="1">
    <location>
        <begin position="103"/>
        <end position="119"/>
    </location>
</feature>
<evidence type="ECO:0000256" key="1">
    <source>
        <dbReference type="SAM" id="MobiDB-lite"/>
    </source>
</evidence>
<feature type="compositionally biased region" description="Low complexity" evidence="1">
    <location>
        <begin position="84"/>
        <end position="94"/>
    </location>
</feature>
<sequence length="521" mass="58906">MHMFHSVRKALVGLISDGKEETTPEKWTETDTDAETETETPLNRLSLEVNQESFTDPDSGTDSGSTDDDCLLSPSFLRFKRPFRSLPPSSVLSPAAEQEMGATSDSGSESDSVSTTWSDRAIGQSQKSLALCEDLMRMCENMHREREHYRMKAEEEERRAEAAEFFLQQALTQLQTLRIKRKGEDRPLLHEGERELLPASPQSSNSPHQEEREQIQPLSHLFPAAVQGDGDCQDLSPPLHSRSGPASDPPISVSPLLHSFSNRMTQPQAAPPSVSSATDSVGVEGERETLVNICLEEEEEEWEEGVLCSSSEATAFSSFFVALCADNVLPVVRTHLGRRLESDEIFWEDRREESQQLESSSFLSEGGREDTLTAFLQQSEMQKARVEASIPPLIEMLRKTEDTLSTVRESFNESERERRRLEREFEGEKEKREEAGREVAHLKKISQKQQQQIDELYQERRGRERERENLMQRERNLRLSLQSIQSSSGKERETKDILIASLREGLLRSLEGASPTLAAVL</sequence>
<dbReference type="VEuPathDB" id="CryptoDB:Cvel_16782"/>
<reference evidence="2" key="1">
    <citation type="submission" date="2014-11" db="EMBL/GenBank/DDBJ databases">
        <authorList>
            <person name="Otto D Thomas"/>
            <person name="Naeem Raeece"/>
        </authorList>
    </citation>
    <scope>NUCLEOTIDE SEQUENCE</scope>
</reference>
<feature type="region of interest" description="Disordered" evidence="1">
    <location>
        <begin position="184"/>
        <end position="257"/>
    </location>
</feature>
<feature type="compositionally biased region" description="Basic and acidic residues" evidence="1">
    <location>
        <begin position="17"/>
        <end position="29"/>
    </location>
</feature>
<gene>
    <name evidence="2" type="ORF">Cvel_16782</name>
</gene>
<accession>A0A0G4FH02</accession>
<feature type="compositionally biased region" description="Basic and acidic residues" evidence="1">
    <location>
        <begin position="457"/>
        <end position="470"/>
    </location>
</feature>
<feature type="region of interest" description="Disordered" evidence="1">
    <location>
        <begin position="13"/>
        <end position="69"/>
    </location>
</feature>
<dbReference type="EMBL" id="CDMZ01000340">
    <property type="protein sequence ID" value="CEM12135.1"/>
    <property type="molecule type" value="Genomic_DNA"/>
</dbReference>
<feature type="region of interest" description="Disordered" evidence="1">
    <location>
        <begin position="81"/>
        <end position="120"/>
    </location>
</feature>
<organism evidence="2">
    <name type="scientific">Chromera velia CCMP2878</name>
    <dbReference type="NCBI Taxonomy" id="1169474"/>
    <lineage>
        <taxon>Eukaryota</taxon>
        <taxon>Sar</taxon>
        <taxon>Alveolata</taxon>
        <taxon>Colpodellida</taxon>
        <taxon>Chromeraceae</taxon>
        <taxon>Chromera</taxon>
    </lineage>
</organism>
<evidence type="ECO:0000313" key="2">
    <source>
        <dbReference type="EMBL" id="CEM12135.1"/>
    </source>
</evidence>
<feature type="region of interest" description="Disordered" evidence="1">
    <location>
        <begin position="263"/>
        <end position="282"/>
    </location>
</feature>
<feature type="region of interest" description="Disordered" evidence="1">
    <location>
        <begin position="405"/>
        <end position="470"/>
    </location>
</feature>
<feature type="compositionally biased region" description="Basic and acidic residues" evidence="1">
    <location>
        <begin position="184"/>
        <end position="196"/>
    </location>
</feature>
<name>A0A0G4FH02_9ALVE</name>
<proteinExistence type="predicted"/>
<feature type="compositionally biased region" description="Basic and acidic residues" evidence="1">
    <location>
        <begin position="410"/>
        <end position="441"/>
    </location>
</feature>